<organism evidence="7 8">
    <name type="scientific">Agrobacterium fabrum</name>
    <dbReference type="NCBI Taxonomy" id="1176649"/>
    <lineage>
        <taxon>Bacteria</taxon>
        <taxon>Pseudomonadati</taxon>
        <taxon>Pseudomonadota</taxon>
        <taxon>Alphaproteobacteria</taxon>
        <taxon>Hyphomicrobiales</taxon>
        <taxon>Rhizobiaceae</taxon>
        <taxon>Rhizobium/Agrobacterium group</taxon>
        <taxon>Agrobacterium</taxon>
        <taxon>Agrobacterium tumefaciens complex</taxon>
    </lineage>
</organism>
<keyword evidence="4" id="KW-0804">Transcription</keyword>
<dbReference type="NCBIfam" id="TIGR02937">
    <property type="entry name" value="sigma70-ECF"/>
    <property type="match status" value="1"/>
</dbReference>
<dbReference type="InterPro" id="IPR036388">
    <property type="entry name" value="WH-like_DNA-bd_sf"/>
</dbReference>
<dbReference type="EMBL" id="FNEW01000009">
    <property type="protein sequence ID" value="SDK44088.1"/>
    <property type="molecule type" value="Genomic_DNA"/>
</dbReference>
<protein>
    <submittedName>
        <fullName evidence="7">RNA polymerase sigma-70 factor, ECF subfamily</fullName>
    </submittedName>
</protein>
<dbReference type="GO" id="GO:0016987">
    <property type="term" value="F:sigma factor activity"/>
    <property type="evidence" value="ECO:0007669"/>
    <property type="project" value="UniProtKB-KW"/>
</dbReference>
<evidence type="ECO:0000256" key="2">
    <source>
        <dbReference type="ARBA" id="ARBA00023015"/>
    </source>
</evidence>
<dbReference type="CDD" id="cd06171">
    <property type="entry name" value="Sigma70_r4"/>
    <property type="match status" value="1"/>
</dbReference>
<dbReference type="SUPFAM" id="SSF88659">
    <property type="entry name" value="Sigma3 and sigma4 domains of RNA polymerase sigma factors"/>
    <property type="match status" value="1"/>
</dbReference>
<dbReference type="SUPFAM" id="SSF88946">
    <property type="entry name" value="Sigma2 domain of RNA polymerase sigma factors"/>
    <property type="match status" value="1"/>
</dbReference>
<feature type="domain" description="RNA polymerase sigma factor 70 region 4 type 2" evidence="6">
    <location>
        <begin position="118"/>
        <end position="169"/>
    </location>
</feature>
<accession>A0A3G2DDX7</accession>
<evidence type="ECO:0000313" key="7">
    <source>
        <dbReference type="EMBL" id="SDK44088.1"/>
    </source>
</evidence>
<dbReference type="InterPro" id="IPR007627">
    <property type="entry name" value="RNA_pol_sigma70_r2"/>
</dbReference>
<dbReference type="GO" id="GO:0003677">
    <property type="term" value="F:DNA binding"/>
    <property type="evidence" value="ECO:0007669"/>
    <property type="project" value="InterPro"/>
</dbReference>
<proteinExistence type="inferred from homology"/>
<comment type="caution">
    <text evidence="7">The sequence shown here is derived from an EMBL/GenBank/DDBJ whole genome shotgun (WGS) entry which is preliminary data.</text>
</comment>
<dbReference type="PANTHER" id="PTHR43133:SF25">
    <property type="entry name" value="RNA POLYMERASE SIGMA FACTOR RFAY-RELATED"/>
    <property type="match status" value="1"/>
</dbReference>
<dbReference type="InterPro" id="IPR013249">
    <property type="entry name" value="RNA_pol_sigma70_r4_t2"/>
</dbReference>
<dbReference type="AlphaFoldDB" id="A0A3G2DDX7"/>
<name>A0A3G2DDX7_9HYPH</name>
<dbReference type="InterPro" id="IPR013324">
    <property type="entry name" value="RNA_pol_sigma_r3/r4-like"/>
</dbReference>
<dbReference type="InterPro" id="IPR013325">
    <property type="entry name" value="RNA_pol_sigma_r2"/>
</dbReference>
<keyword evidence="2" id="KW-0805">Transcription regulation</keyword>
<dbReference type="Gene3D" id="1.10.10.10">
    <property type="entry name" value="Winged helix-like DNA-binding domain superfamily/Winged helix DNA-binding domain"/>
    <property type="match status" value="1"/>
</dbReference>
<evidence type="ECO:0000259" key="6">
    <source>
        <dbReference type="Pfam" id="PF08281"/>
    </source>
</evidence>
<sequence length="180" mass="19956">MAKHAVSGAPGNTLTEGQLEVLRSGIADLAPALTAFARRFVRNEDDVNDLVQETMLRGFRSLQGFTPGTALKSWLFTILRNTFCTRYKVSRRECVGLPVGIEQSMSIPADQEWRLQHQEVMRAILELDEDQKKALLLIAGGTSYSDAAAICGCRVGTIKSRVNRARESLRQKLDRVGTPH</sequence>
<gene>
    <name evidence="7" type="ORF">SAMN05428983_4929</name>
</gene>
<dbReference type="GO" id="GO:0006352">
    <property type="term" value="P:DNA-templated transcription initiation"/>
    <property type="evidence" value="ECO:0007669"/>
    <property type="project" value="InterPro"/>
</dbReference>
<dbReference type="RefSeq" id="WP_092735117.1">
    <property type="nucleotide sequence ID" value="NZ_CP033024.1"/>
</dbReference>
<evidence type="ECO:0000256" key="3">
    <source>
        <dbReference type="ARBA" id="ARBA00023082"/>
    </source>
</evidence>
<comment type="similarity">
    <text evidence="1">Belongs to the sigma-70 factor family. ECF subfamily.</text>
</comment>
<keyword evidence="3" id="KW-0731">Sigma factor</keyword>
<dbReference type="InterPro" id="IPR039425">
    <property type="entry name" value="RNA_pol_sigma-70-like"/>
</dbReference>
<reference evidence="7 8" key="1">
    <citation type="submission" date="2016-10" db="EMBL/GenBank/DDBJ databases">
        <authorList>
            <person name="Varghese N."/>
            <person name="Submissions S."/>
        </authorList>
    </citation>
    <scope>NUCLEOTIDE SEQUENCE [LARGE SCALE GENOMIC DNA]</scope>
    <source>
        <strain evidence="7 8">PDC82</strain>
    </source>
</reference>
<dbReference type="Gene3D" id="1.10.1740.10">
    <property type="match status" value="1"/>
</dbReference>
<dbReference type="Pfam" id="PF04542">
    <property type="entry name" value="Sigma70_r2"/>
    <property type="match status" value="1"/>
</dbReference>
<evidence type="ECO:0000313" key="8">
    <source>
        <dbReference type="Proteomes" id="UP000198917"/>
    </source>
</evidence>
<feature type="domain" description="RNA polymerase sigma-70 region 2" evidence="5">
    <location>
        <begin position="28"/>
        <end position="92"/>
    </location>
</feature>
<dbReference type="Proteomes" id="UP000198917">
    <property type="component" value="Unassembled WGS sequence"/>
</dbReference>
<dbReference type="PANTHER" id="PTHR43133">
    <property type="entry name" value="RNA POLYMERASE ECF-TYPE SIGMA FACTO"/>
    <property type="match status" value="1"/>
</dbReference>
<dbReference type="Pfam" id="PF08281">
    <property type="entry name" value="Sigma70_r4_2"/>
    <property type="match status" value="1"/>
</dbReference>
<evidence type="ECO:0000256" key="1">
    <source>
        <dbReference type="ARBA" id="ARBA00010641"/>
    </source>
</evidence>
<evidence type="ECO:0000256" key="4">
    <source>
        <dbReference type="ARBA" id="ARBA00023163"/>
    </source>
</evidence>
<evidence type="ECO:0000259" key="5">
    <source>
        <dbReference type="Pfam" id="PF04542"/>
    </source>
</evidence>
<dbReference type="InterPro" id="IPR014284">
    <property type="entry name" value="RNA_pol_sigma-70_dom"/>
</dbReference>